<evidence type="ECO:0000313" key="1">
    <source>
        <dbReference type="EMBL" id="KAF4724261.1"/>
    </source>
</evidence>
<evidence type="ECO:0000313" key="2">
    <source>
        <dbReference type="Proteomes" id="UP000574390"/>
    </source>
</evidence>
<dbReference type="AlphaFoldDB" id="A0A7J6RV29"/>
<reference evidence="1 2" key="1">
    <citation type="submission" date="2020-04" db="EMBL/GenBank/DDBJ databases">
        <title>Perkinsus olseni comparative genomics.</title>
        <authorList>
            <person name="Bogema D.R."/>
        </authorList>
    </citation>
    <scope>NUCLEOTIDE SEQUENCE [LARGE SCALE GENOMIC DNA]</scope>
    <source>
        <strain evidence="1">ATCC PRA-205</strain>
    </source>
</reference>
<comment type="caution">
    <text evidence="1">The sequence shown here is derived from an EMBL/GenBank/DDBJ whole genome shotgun (WGS) entry which is preliminary data.</text>
</comment>
<sequence length="271" mass="29791">MPLQTITPSLSGYRSNWLPTSLILIFSVVAVAMPLSARSTLEPSEEPRVPLEPLRVTADYPKGCNGGPGPKKGGENITVLEGTCIYSMRGHNTKGEYQESAGLIARSNVPGRSGVLRLQYNIFSGDAPIPRHIRNFTVNVSGLADLQFENDGIYIWWEAGGESGNFDGEFGRRADVEVPSKVYVRFPGGEQAYNEHYALTGWADSERLRLFSNGTAKSNSSRIKLFTGQSVSITQLEEGWNYEVYAGARGFIDEEISFRFAKYVANGTLYG</sequence>
<protein>
    <submittedName>
        <fullName evidence="1">Uncharacterized protein</fullName>
    </submittedName>
</protein>
<gene>
    <name evidence="1" type="ORF">FOZ62_018352</name>
</gene>
<organism evidence="1 2">
    <name type="scientific">Perkinsus olseni</name>
    <name type="common">Perkinsus atlanticus</name>
    <dbReference type="NCBI Taxonomy" id="32597"/>
    <lineage>
        <taxon>Eukaryota</taxon>
        <taxon>Sar</taxon>
        <taxon>Alveolata</taxon>
        <taxon>Perkinsozoa</taxon>
        <taxon>Perkinsea</taxon>
        <taxon>Perkinsida</taxon>
        <taxon>Perkinsidae</taxon>
        <taxon>Perkinsus</taxon>
    </lineage>
</organism>
<dbReference type="EMBL" id="JABANM010019560">
    <property type="protein sequence ID" value="KAF4724261.1"/>
    <property type="molecule type" value="Genomic_DNA"/>
</dbReference>
<name>A0A7J6RV29_PEROL</name>
<dbReference type="Proteomes" id="UP000574390">
    <property type="component" value="Unassembled WGS sequence"/>
</dbReference>
<proteinExistence type="predicted"/>
<accession>A0A7J6RV29</accession>